<dbReference type="PANTHER" id="PTHR43461">
    <property type="entry name" value="TRANSMEMBRANE PROTEIN 256"/>
    <property type="match status" value="1"/>
</dbReference>
<organism evidence="7 8">
    <name type="scientific">Ladona fulva</name>
    <name type="common">Scarce chaser dragonfly</name>
    <name type="synonym">Libellula fulva</name>
    <dbReference type="NCBI Taxonomy" id="123851"/>
    <lineage>
        <taxon>Eukaryota</taxon>
        <taxon>Metazoa</taxon>
        <taxon>Ecdysozoa</taxon>
        <taxon>Arthropoda</taxon>
        <taxon>Hexapoda</taxon>
        <taxon>Insecta</taxon>
        <taxon>Pterygota</taxon>
        <taxon>Palaeoptera</taxon>
        <taxon>Odonata</taxon>
        <taxon>Epiprocta</taxon>
        <taxon>Anisoptera</taxon>
        <taxon>Libelluloidea</taxon>
        <taxon>Libellulidae</taxon>
        <taxon>Ladona</taxon>
    </lineage>
</organism>
<keyword evidence="4 6" id="KW-1133">Transmembrane helix</keyword>
<feature type="transmembrane region" description="Helical" evidence="6">
    <location>
        <begin position="121"/>
        <end position="142"/>
    </location>
</feature>
<evidence type="ECO:0008006" key="9">
    <source>
        <dbReference type="Google" id="ProtNLM"/>
    </source>
</evidence>
<evidence type="ECO:0000256" key="2">
    <source>
        <dbReference type="ARBA" id="ARBA00006208"/>
    </source>
</evidence>
<name>A0A8K0NUB6_LADFU</name>
<evidence type="ECO:0000256" key="1">
    <source>
        <dbReference type="ARBA" id="ARBA00004141"/>
    </source>
</evidence>
<dbReference type="PANTHER" id="PTHR43461:SF1">
    <property type="entry name" value="TRANSMEMBRANE PROTEIN 256"/>
    <property type="match status" value="1"/>
</dbReference>
<keyword evidence="3 6" id="KW-0812">Transmembrane</keyword>
<dbReference type="GO" id="GO:0016020">
    <property type="term" value="C:membrane"/>
    <property type="evidence" value="ECO:0007669"/>
    <property type="project" value="UniProtKB-SubCell"/>
</dbReference>
<dbReference type="EMBL" id="KZ308117">
    <property type="protein sequence ID" value="KAG8221917.1"/>
    <property type="molecule type" value="Genomic_DNA"/>
</dbReference>
<gene>
    <name evidence="7" type="ORF">J437_LFUL002476</name>
</gene>
<evidence type="ECO:0000256" key="4">
    <source>
        <dbReference type="ARBA" id="ARBA00022989"/>
    </source>
</evidence>
<accession>A0A8K0NUB6</accession>
<feature type="transmembrane region" description="Helical" evidence="6">
    <location>
        <begin position="60"/>
        <end position="80"/>
    </location>
</feature>
<sequence length="168" mass="18457">MESLSPQMTYYISSVYDNPLTRGLASGVVSVLNTTATMVKPPPMVKEEIQLWKLVEKNHGYIRLAGLAGASAVILGAYGAHAFNKKTQNEDLKVAFDTANRYHFIHTFPLLAVPLLRRPHLVGALLIAGTSVFCGSCYVYAFTGNPNIRKFTPYGGALLIFAWLSMLF</sequence>
<comment type="similarity">
    <text evidence="2">Belongs to the TMEM256 family.</text>
</comment>
<keyword evidence="8" id="KW-1185">Reference proteome</keyword>
<keyword evidence="5 6" id="KW-0472">Membrane</keyword>
<dbReference type="OrthoDB" id="269173at2759"/>
<reference evidence="7" key="1">
    <citation type="submission" date="2013-04" db="EMBL/GenBank/DDBJ databases">
        <authorList>
            <person name="Qu J."/>
            <person name="Murali S.C."/>
            <person name="Bandaranaike D."/>
            <person name="Bellair M."/>
            <person name="Blankenburg K."/>
            <person name="Chao H."/>
            <person name="Dinh H."/>
            <person name="Doddapaneni H."/>
            <person name="Downs B."/>
            <person name="Dugan-Rocha S."/>
            <person name="Elkadiri S."/>
            <person name="Gnanaolivu R.D."/>
            <person name="Hernandez B."/>
            <person name="Javaid M."/>
            <person name="Jayaseelan J.C."/>
            <person name="Lee S."/>
            <person name="Li M."/>
            <person name="Ming W."/>
            <person name="Munidasa M."/>
            <person name="Muniz J."/>
            <person name="Nguyen L."/>
            <person name="Ongeri F."/>
            <person name="Osuji N."/>
            <person name="Pu L.-L."/>
            <person name="Puazo M."/>
            <person name="Qu C."/>
            <person name="Quiroz J."/>
            <person name="Raj R."/>
            <person name="Weissenberger G."/>
            <person name="Xin Y."/>
            <person name="Zou X."/>
            <person name="Han Y."/>
            <person name="Richards S."/>
            <person name="Worley K."/>
            <person name="Muzny D."/>
            <person name="Gibbs R."/>
        </authorList>
    </citation>
    <scope>NUCLEOTIDE SEQUENCE</scope>
    <source>
        <strain evidence="7">Sampled in the wild</strain>
    </source>
</reference>
<protein>
    <recommendedName>
        <fullName evidence="9">Transmembrane protein 256 homolog</fullName>
    </recommendedName>
</protein>
<evidence type="ECO:0000313" key="8">
    <source>
        <dbReference type="Proteomes" id="UP000792457"/>
    </source>
</evidence>
<dbReference type="AlphaFoldDB" id="A0A8K0NUB6"/>
<dbReference type="Proteomes" id="UP000792457">
    <property type="component" value="Unassembled WGS sequence"/>
</dbReference>
<comment type="caution">
    <text evidence="7">The sequence shown here is derived from an EMBL/GenBank/DDBJ whole genome shotgun (WGS) entry which is preliminary data.</text>
</comment>
<evidence type="ECO:0000256" key="3">
    <source>
        <dbReference type="ARBA" id="ARBA00022692"/>
    </source>
</evidence>
<evidence type="ECO:0000256" key="6">
    <source>
        <dbReference type="SAM" id="Phobius"/>
    </source>
</evidence>
<evidence type="ECO:0000256" key="5">
    <source>
        <dbReference type="ARBA" id="ARBA00023136"/>
    </source>
</evidence>
<comment type="subcellular location">
    <subcellularLocation>
        <location evidence="1">Membrane</location>
        <topology evidence="1">Multi-pass membrane protein</topology>
    </subcellularLocation>
</comment>
<dbReference type="Pfam" id="PF04241">
    <property type="entry name" value="DUF423"/>
    <property type="match status" value="1"/>
</dbReference>
<reference evidence="7" key="2">
    <citation type="submission" date="2017-10" db="EMBL/GenBank/DDBJ databases">
        <title>Ladona fulva Genome sequencing and assembly.</title>
        <authorList>
            <person name="Murali S."/>
            <person name="Richards S."/>
            <person name="Bandaranaike D."/>
            <person name="Bellair M."/>
            <person name="Blankenburg K."/>
            <person name="Chao H."/>
            <person name="Dinh H."/>
            <person name="Doddapaneni H."/>
            <person name="Dugan-Rocha S."/>
            <person name="Elkadiri S."/>
            <person name="Gnanaolivu R."/>
            <person name="Hernandez B."/>
            <person name="Skinner E."/>
            <person name="Javaid M."/>
            <person name="Lee S."/>
            <person name="Li M."/>
            <person name="Ming W."/>
            <person name="Munidasa M."/>
            <person name="Muniz J."/>
            <person name="Nguyen L."/>
            <person name="Hughes D."/>
            <person name="Osuji N."/>
            <person name="Pu L.-L."/>
            <person name="Puazo M."/>
            <person name="Qu C."/>
            <person name="Quiroz J."/>
            <person name="Raj R."/>
            <person name="Weissenberger G."/>
            <person name="Xin Y."/>
            <person name="Zou X."/>
            <person name="Han Y."/>
            <person name="Worley K."/>
            <person name="Muzny D."/>
            <person name="Gibbs R."/>
        </authorList>
    </citation>
    <scope>NUCLEOTIDE SEQUENCE</scope>
    <source>
        <strain evidence="7">Sampled in the wild</strain>
    </source>
</reference>
<proteinExistence type="inferred from homology"/>
<dbReference type="InterPro" id="IPR006696">
    <property type="entry name" value="DUF423"/>
</dbReference>
<evidence type="ECO:0000313" key="7">
    <source>
        <dbReference type="EMBL" id="KAG8221917.1"/>
    </source>
</evidence>